<dbReference type="Gramene" id="OB09G16690.1">
    <property type="protein sequence ID" value="OB09G16690.1"/>
    <property type="gene ID" value="OB09G16690"/>
</dbReference>
<accession>J3MXE0</accession>
<reference evidence="2" key="1">
    <citation type="journal article" date="2013" name="Nat. Commun.">
        <title>Whole-genome sequencing of Oryza brachyantha reveals mechanisms underlying Oryza genome evolution.</title>
        <authorList>
            <person name="Chen J."/>
            <person name="Huang Q."/>
            <person name="Gao D."/>
            <person name="Wang J."/>
            <person name="Lang Y."/>
            <person name="Liu T."/>
            <person name="Li B."/>
            <person name="Bai Z."/>
            <person name="Luis Goicoechea J."/>
            <person name="Liang C."/>
            <person name="Chen C."/>
            <person name="Zhang W."/>
            <person name="Sun S."/>
            <person name="Liao Y."/>
            <person name="Zhang X."/>
            <person name="Yang L."/>
            <person name="Song C."/>
            <person name="Wang M."/>
            <person name="Shi J."/>
            <person name="Liu G."/>
            <person name="Liu J."/>
            <person name="Zhou H."/>
            <person name="Zhou W."/>
            <person name="Yu Q."/>
            <person name="An N."/>
            <person name="Chen Y."/>
            <person name="Cai Q."/>
            <person name="Wang B."/>
            <person name="Liu B."/>
            <person name="Min J."/>
            <person name="Huang Y."/>
            <person name="Wu H."/>
            <person name="Li Z."/>
            <person name="Zhang Y."/>
            <person name="Yin Y."/>
            <person name="Song W."/>
            <person name="Jiang J."/>
            <person name="Jackson S.A."/>
            <person name="Wing R.A."/>
            <person name="Wang J."/>
            <person name="Chen M."/>
        </authorList>
    </citation>
    <scope>NUCLEOTIDE SEQUENCE [LARGE SCALE GENOMIC DNA]</scope>
    <source>
        <strain evidence="2">cv. IRGC 101232</strain>
    </source>
</reference>
<evidence type="ECO:0000313" key="3">
    <source>
        <dbReference type="Proteomes" id="UP000006038"/>
    </source>
</evidence>
<organism evidence="2">
    <name type="scientific">Oryza brachyantha</name>
    <name type="common">malo sina</name>
    <dbReference type="NCBI Taxonomy" id="4533"/>
    <lineage>
        <taxon>Eukaryota</taxon>
        <taxon>Viridiplantae</taxon>
        <taxon>Streptophyta</taxon>
        <taxon>Embryophyta</taxon>
        <taxon>Tracheophyta</taxon>
        <taxon>Spermatophyta</taxon>
        <taxon>Magnoliopsida</taxon>
        <taxon>Liliopsida</taxon>
        <taxon>Poales</taxon>
        <taxon>Poaceae</taxon>
        <taxon>BOP clade</taxon>
        <taxon>Oryzoideae</taxon>
        <taxon>Oryzeae</taxon>
        <taxon>Oryzinae</taxon>
        <taxon>Oryza</taxon>
    </lineage>
</organism>
<evidence type="ECO:0000256" key="1">
    <source>
        <dbReference type="SAM" id="MobiDB-lite"/>
    </source>
</evidence>
<evidence type="ECO:0000313" key="2">
    <source>
        <dbReference type="EnsemblPlants" id="OB09G16690.1"/>
    </source>
</evidence>
<proteinExistence type="predicted"/>
<feature type="region of interest" description="Disordered" evidence="1">
    <location>
        <begin position="32"/>
        <end position="58"/>
    </location>
</feature>
<name>J3MXE0_ORYBR</name>
<sequence>SLDPIPFPLFLPSLISSSLSLSKLHTRQWRTRGCSLSSSSPPSSPSPSLKEQGGKSLF</sequence>
<dbReference type="AlphaFoldDB" id="J3MXE0"/>
<dbReference type="HOGENOM" id="CLU_2985180_0_0_1"/>
<feature type="compositionally biased region" description="Low complexity" evidence="1">
    <location>
        <begin position="35"/>
        <end position="49"/>
    </location>
</feature>
<dbReference type="EnsemblPlants" id="OB09G16690.1">
    <property type="protein sequence ID" value="OB09G16690.1"/>
    <property type="gene ID" value="OB09G16690"/>
</dbReference>
<protein>
    <submittedName>
        <fullName evidence="2">Uncharacterized protein</fullName>
    </submittedName>
</protein>
<keyword evidence="3" id="KW-1185">Reference proteome</keyword>
<reference evidence="2" key="2">
    <citation type="submission" date="2013-04" db="UniProtKB">
        <authorList>
            <consortium name="EnsemblPlants"/>
        </authorList>
    </citation>
    <scope>IDENTIFICATION</scope>
</reference>
<dbReference type="Proteomes" id="UP000006038">
    <property type="component" value="Chromosome 9"/>
</dbReference>